<dbReference type="PANTHER" id="PTHR22936">
    <property type="entry name" value="RHOMBOID-RELATED"/>
    <property type="match status" value="1"/>
</dbReference>
<comment type="subcellular location">
    <subcellularLocation>
        <location evidence="1 6">Membrane</location>
        <topology evidence="1 6">Multi-pass membrane protein</topology>
    </subcellularLocation>
</comment>
<protein>
    <recommendedName>
        <fullName evidence="6">RHOMBOID-like protein</fullName>
        <ecNumber evidence="6">3.4.21.105</ecNumber>
    </recommendedName>
</protein>
<feature type="transmembrane region" description="Helical" evidence="6">
    <location>
        <begin position="226"/>
        <end position="244"/>
    </location>
</feature>
<dbReference type="Pfam" id="PF01694">
    <property type="entry name" value="Rhomboid"/>
    <property type="match status" value="1"/>
</dbReference>
<keyword evidence="5 6" id="KW-0472">Membrane</keyword>
<sequence>MGKMTCKEDVEARPPSRPPPPPLPEPWCSWLMPLIFLACAALFIYSMYVNDCPSHTNQPENCFLYPPFGRFSFQPMLENPLLGPSTQTLRDLGGLDRSLVVENGEKWRLFSCLWLHAGVIHLLANMMSLLLTGIRLEQEFGFLRIGVLYVFSGFGGSILSCLHQDETKPTISVGASGALFGLLGSMLSELITNWTIYINKCVALTCLLFIIALNLALGFLPRVDNSAHIGGFLAGFFLGFIVLIRPQYGYVSRKYIPAGYDVKKKKTKFKLYQHVLWVVALLILIAGYSIGLIKLYKGTRVENMLLSTIN</sequence>
<accession>A0ABQ8HL04</accession>
<dbReference type="InterPro" id="IPR022764">
    <property type="entry name" value="Peptidase_S54_rhomboid_dom"/>
</dbReference>
<keyword evidence="3 6" id="KW-0812">Transmembrane</keyword>
<evidence type="ECO:0000256" key="1">
    <source>
        <dbReference type="ARBA" id="ARBA00004141"/>
    </source>
</evidence>
<evidence type="ECO:0000259" key="8">
    <source>
        <dbReference type="Pfam" id="PF01694"/>
    </source>
</evidence>
<evidence type="ECO:0000256" key="7">
    <source>
        <dbReference type="SAM" id="MobiDB-lite"/>
    </source>
</evidence>
<evidence type="ECO:0000256" key="2">
    <source>
        <dbReference type="ARBA" id="ARBA00009045"/>
    </source>
</evidence>
<proteinExistence type="inferred from homology"/>
<dbReference type="EMBL" id="JAFEMO010000009">
    <property type="protein sequence ID" value="KAH7565053.1"/>
    <property type="molecule type" value="Genomic_DNA"/>
</dbReference>
<dbReference type="InterPro" id="IPR002610">
    <property type="entry name" value="Peptidase_S54_rhomboid-like"/>
</dbReference>
<name>A0ABQ8HL04_9ROSI</name>
<dbReference type="EC" id="3.4.21.105" evidence="6"/>
<evidence type="ECO:0000256" key="5">
    <source>
        <dbReference type="ARBA" id="ARBA00023136"/>
    </source>
</evidence>
<dbReference type="Gene3D" id="1.20.1540.10">
    <property type="entry name" value="Rhomboid-like"/>
    <property type="match status" value="1"/>
</dbReference>
<feature type="transmembrane region" description="Helical" evidence="6">
    <location>
        <begin position="202"/>
        <end position="220"/>
    </location>
</feature>
<dbReference type="Proteomes" id="UP000827721">
    <property type="component" value="Unassembled WGS sequence"/>
</dbReference>
<evidence type="ECO:0000256" key="4">
    <source>
        <dbReference type="ARBA" id="ARBA00022989"/>
    </source>
</evidence>
<feature type="transmembrane region" description="Helical" evidence="6">
    <location>
        <begin position="275"/>
        <end position="296"/>
    </location>
</feature>
<feature type="transmembrane region" description="Helical" evidence="6">
    <location>
        <begin position="141"/>
        <end position="159"/>
    </location>
</feature>
<comment type="function">
    <text evidence="6">Serine protease involved in intramembrane proteolysis.</text>
</comment>
<keyword evidence="6" id="KW-0720">Serine protease</keyword>
<reference evidence="9 10" key="1">
    <citation type="submission" date="2021-02" db="EMBL/GenBank/DDBJ databases">
        <title>Plant Genome Project.</title>
        <authorList>
            <person name="Zhang R.-G."/>
        </authorList>
    </citation>
    <scope>NUCLEOTIDE SEQUENCE [LARGE SCALE GENOMIC DNA]</scope>
    <source>
        <tissue evidence="9">Leaves</tissue>
    </source>
</reference>
<gene>
    <name evidence="9" type="ORF">JRO89_XS09G0121500</name>
</gene>
<dbReference type="PANTHER" id="PTHR22936:SF87">
    <property type="entry name" value="RHOMBOID-LIKE PROTEIN 5"/>
    <property type="match status" value="1"/>
</dbReference>
<keyword evidence="6" id="KW-0645">Protease</keyword>
<evidence type="ECO:0000313" key="10">
    <source>
        <dbReference type="Proteomes" id="UP000827721"/>
    </source>
</evidence>
<dbReference type="InterPro" id="IPR035952">
    <property type="entry name" value="Rhomboid-like_sf"/>
</dbReference>
<evidence type="ECO:0000256" key="6">
    <source>
        <dbReference type="RuleBase" id="RU362115"/>
    </source>
</evidence>
<feature type="compositionally biased region" description="Basic and acidic residues" evidence="7">
    <location>
        <begin position="1"/>
        <end position="14"/>
    </location>
</feature>
<feature type="transmembrane region" description="Helical" evidence="6">
    <location>
        <begin position="171"/>
        <end position="190"/>
    </location>
</feature>
<keyword evidence="4 6" id="KW-1133">Transmembrane helix</keyword>
<feature type="region of interest" description="Disordered" evidence="7">
    <location>
        <begin position="1"/>
        <end position="20"/>
    </location>
</feature>
<organism evidence="9 10">
    <name type="scientific">Xanthoceras sorbifolium</name>
    <dbReference type="NCBI Taxonomy" id="99658"/>
    <lineage>
        <taxon>Eukaryota</taxon>
        <taxon>Viridiplantae</taxon>
        <taxon>Streptophyta</taxon>
        <taxon>Embryophyta</taxon>
        <taxon>Tracheophyta</taxon>
        <taxon>Spermatophyta</taxon>
        <taxon>Magnoliopsida</taxon>
        <taxon>eudicotyledons</taxon>
        <taxon>Gunneridae</taxon>
        <taxon>Pentapetalae</taxon>
        <taxon>rosids</taxon>
        <taxon>malvids</taxon>
        <taxon>Sapindales</taxon>
        <taxon>Sapindaceae</taxon>
        <taxon>Xanthoceroideae</taxon>
        <taxon>Xanthoceras</taxon>
    </lineage>
</organism>
<comment type="similarity">
    <text evidence="2 6">Belongs to the peptidase S54 family.</text>
</comment>
<keyword evidence="10" id="KW-1185">Reference proteome</keyword>
<keyword evidence="6" id="KW-0378">Hydrolase</keyword>
<feature type="domain" description="Peptidase S54 rhomboid" evidence="8">
    <location>
        <begin position="104"/>
        <end position="243"/>
    </location>
</feature>
<evidence type="ECO:0000313" key="9">
    <source>
        <dbReference type="EMBL" id="KAH7565053.1"/>
    </source>
</evidence>
<comment type="caution">
    <text evidence="9">The sequence shown here is derived from an EMBL/GenBank/DDBJ whole genome shotgun (WGS) entry which is preliminary data.</text>
</comment>
<evidence type="ECO:0000256" key="3">
    <source>
        <dbReference type="ARBA" id="ARBA00022692"/>
    </source>
</evidence>
<feature type="transmembrane region" description="Helical" evidence="6">
    <location>
        <begin position="113"/>
        <end position="134"/>
    </location>
</feature>
<dbReference type="SUPFAM" id="SSF144091">
    <property type="entry name" value="Rhomboid-like"/>
    <property type="match status" value="1"/>
</dbReference>
<comment type="catalytic activity">
    <reaction evidence="6">
        <text>Cleaves type-1 transmembrane domains using a catalytic dyad composed of serine and histidine that are contributed by different transmembrane domains.</text>
        <dbReference type="EC" id="3.4.21.105"/>
    </reaction>
</comment>
<feature type="transmembrane region" description="Helical" evidence="6">
    <location>
        <begin position="27"/>
        <end position="48"/>
    </location>
</feature>